<feature type="active site" evidence="7">
    <location>
        <position position="296"/>
    </location>
</feature>
<evidence type="ECO:0000313" key="10">
    <source>
        <dbReference type="Proteomes" id="UP000696485"/>
    </source>
</evidence>
<name>A0A9P5VHK0_9FUNG</name>
<evidence type="ECO:0000256" key="7">
    <source>
        <dbReference type="PIRSR" id="PIRSR022950-1"/>
    </source>
</evidence>
<dbReference type="SUPFAM" id="SSF53474">
    <property type="entry name" value="alpha/beta-Hydrolases"/>
    <property type="match status" value="1"/>
</dbReference>
<dbReference type="EC" id="3.1.1.-" evidence="6"/>
<organism evidence="9 10">
    <name type="scientific">Podila minutissima</name>
    <dbReference type="NCBI Taxonomy" id="64525"/>
    <lineage>
        <taxon>Eukaryota</taxon>
        <taxon>Fungi</taxon>
        <taxon>Fungi incertae sedis</taxon>
        <taxon>Mucoromycota</taxon>
        <taxon>Mortierellomycotina</taxon>
        <taxon>Mortierellomycetes</taxon>
        <taxon>Mortierellales</taxon>
        <taxon>Mortierellaceae</taxon>
        <taxon>Podila</taxon>
    </lineage>
</organism>
<comment type="function">
    <text evidence="6">Demethylates proteins that have been reversibly carboxymethylated.</text>
</comment>
<evidence type="ECO:0000256" key="1">
    <source>
        <dbReference type="ARBA" id="ARBA00008645"/>
    </source>
</evidence>
<dbReference type="PANTHER" id="PTHR14189:SF0">
    <property type="entry name" value="PROTEIN PHOSPHATASE METHYLESTERASE 1"/>
    <property type="match status" value="1"/>
</dbReference>
<feature type="domain" description="AB hydrolase-1" evidence="8">
    <location>
        <begin position="55"/>
        <end position="308"/>
    </location>
</feature>
<dbReference type="Pfam" id="PF12697">
    <property type="entry name" value="Abhydrolase_6"/>
    <property type="match status" value="1"/>
</dbReference>
<dbReference type="GO" id="GO:0051723">
    <property type="term" value="F:protein methylesterase activity"/>
    <property type="evidence" value="ECO:0007669"/>
    <property type="project" value="UniProtKB-EC"/>
</dbReference>
<dbReference type="EMBL" id="JAAAUY010001091">
    <property type="protein sequence ID" value="KAF9324417.1"/>
    <property type="molecule type" value="Genomic_DNA"/>
</dbReference>
<dbReference type="InterPro" id="IPR016812">
    <property type="entry name" value="PPase_methylesterase_euk"/>
</dbReference>
<evidence type="ECO:0000256" key="5">
    <source>
        <dbReference type="ARBA" id="ARBA00049203"/>
    </source>
</evidence>
<evidence type="ECO:0000256" key="4">
    <source>
        <dbReference type="ARBA" id="ARBA00022801"/>
    </source>
</evidence>
<comment type="caution">
    <text evidence="9">The sequence shown here is derived from an EMBL/GenBank/DDBJ whole genome shotgun (WGS) entry which is preliminary data.</text>
</comment>
<gene>
    <name evidence="9" type="primary">PPME1</name>
    <name evidence="9" type="ORF">BG006_000545</name>
</gene>
<protein>
    <recommendedName>
        <fullName evidence="2 6">Protein phosphatase methylesterase 1</fullName>
        <shortName evidence="6">PME-1</shortName>
        <ecNumber evidence="6">3.1.1.-</ecNumber>
    </recommendedName>
</protein>
<evidence type="ECO:0000259" key="8">
    <source>
        <dbReference type="Pfam" id="PF12697"/>
    </source>
</evidence>
<keyword evidence="4 6" id="KW-0378">Hydrolase</keyword>
<keyword evidence="10" id="KW-1185">Reference proteome</keyword>
<dbReference type="Proteomes" id="UP000696485">
    <property type="component" value="Unassembled WGS sequence"/>
</dbReference>
<dbReference type="PIRSF" id="PIRSF022950">
    <property type="entry name" value="PPase_methylesterase_euk"/>
    <property type="match status" value="1"/>
</dbReference>
<dbReference type="Gene3D" id="3.40.50.1820">
    <property type="entry name" value="alpha/beta hydrolase"/>
    <property type="match status" value="1"/>
</dbReference>
<dbReference type="PANTHER" id="PTHR14189">
    <property type="entry name" value="PROTEIN PHOSPHATASE METHYLESTERASE-1 RELATED"/>
    <property type="match status" value="1"/>
</dbReference>
<comment type="catalytic activity">
    <reaction evidence="5">
        <text>[phosphatase 2A protein]-C-terminal L-leucine methyl ester + H2O = [phosphatase 2A protein]-C-terminal L-leucine + methanol + H(+)</text>
        <dbReference type="Rhea" id="RHEA:48548"/>
        <dbReference type="Rhea" id="RHEA-COMP:12134"/>
        <dbReference type="Rhea" id="RHEA-COMP:12135"/>
        <dbReference type="ChEBI" id="CHEBI:15377"/>
        <dbReference type="ChEBI" id="CHEBI:15378"/>
        <dbReference type="ChEBI" id="CHEBI:17790"/>
        <dbReference type="ChEBI" id="CHEBI:90516"/>
        <dbReference type="ChEBI" id="CHEBI:90517"/>
        <dbReference type="EC" id="3.1.1.89"/>
    </reaction>
</comment>
<accession>A0A9P5VHK0</accession>
<evidence type="ECO:0000313" key="9">
    <source>
        <dbReference type="EMBL" id="KAF9324417.1"/>
    </source>
</evidence>
<sequence>MSCANSTSPYEPILDWSPYFDTKRGVVVGGTSAQDDSAIVFNVYESRGRKNAPLFVMIHGAAHAALSFALLSKELKSHLGDSINILAYDARGHGDTKTGKNVKPLDCTPGSLATDLSNLLEAMYPDKKDLPEKVVLCGHSMGGTTSIHAAYSQVVPNLAAMCIFDVAQGMSNIPMETIQKGVSMRPSSFNSLQEAVEFGVLSRDIRNANSARVSYPPMLTASPTPESPTRYVWRTDLHEVINYWNDWFVDMSAKFLAPQVPKLLVLAEDDRFVDAELKAGLQEGKFQLLVMPSSGHSLEEDEPELLAKEVVAFWKKHAKEF</sequence>
<comment type="similarity">
    <text evidence="1 6">Belongs to the AB hydrolase superfamily.</text>
</comment>
<evidence type="ECO:0000256" key="6">
    <source>
        <dbReference type="PIRNR" id="PIRNR022950"/>
    </source>
</evidence>
<reference evidence="9" key="1">
    <citation type="journal article" date="2020" name="Fungal Divers.">
        <title>Resolving the Mortierellaceae phylogeny through synthesis of multi-gene phylogenetics and phylogenomics.</title>
        <authorList>
            <person name="Vandepol N."/>
            <person name="Liber J."/>
            <person name="Desiro A."/>
            <person name="Na H."/>
            <person name="Kennedy M."/>
            <person name="Barry K."/>
            <person name="Grigoriev I.V."/>
            <person name="Miller A.N."/>
            <person name="O'Donnell K."/>
            <person name="Stajich J.E."/>
            <person name="Bonito G."/>
        </authorList>
    </citation>
    <scope>NUCLEOTIDE SEQUENCE</scope>
    <source>
        <strain evidence="9">NVP1</strain>
    </source>
</reference>
<evidence type="ECO:0000256" key="2">
    <source>
        <dbReference type="ARBA" id="ARBA00020672"/>
    </source>
</evidence>
<evidence type="ECO:0000256" key="3">
    <source>
        <dbReference type="ARBA" id="ARBA00022487"/>
    </source>
</evidence>
<proteinExistence type="inferred from homology"/>
<dbReference type="InterPro" id="IPR029058">
    <property type="entry name" value="AB_hydrolase_fold"/>
</dbReference>
<feature type="active site" evidence="7">
    <location>
        <position position="165"/>
    </location>
</feature>
<feature type="active site" evidence="7">
    <location>
        <position position="140"/>
    </location>
</feature>
<keyword evidence="3 6" id="KW-0719">Serine esterase</keyword>
<dbReference type="InterPro" id="IPR000073">
    <property type="entry name" value="AB_hydrolase_1"/>
</dbReference>
<dbReference type="AlphaFoldDB" id="A0A9P5VHK0"/>